<feature type="signal peptide" evidence="1">
    <location>
        <begin position="1"/>
        <end position="18"/>
    </location>
</feature>
<feature type="chain" id="PRO_5025386882" evidence="1">
    <location>
        <begin position="19"/>
        <end position="105"/>
    </location>
</feature>
<dbReference type="Proteomes" id="UP000800094">
    <property type="component" value="Unassembled WGS sequence"/>
</dbReference>
<evidence type="ECO:0000313" key="3">
    <source>
        <dbReference type="Proteomes" id="UP000800094"/>
    </source>
</evidence>
<evidence type="ECO:0000256" key="1">
    <source>
        <dbReference type="SAM" id="SignalP"/>
    </source>
</evidence>
<proteinExistence type="predicted"/>
<name>A0A6A6HRR0_9PLEO</name>
<organism evidence="2 3">
    <name type="scientific">Trematosphaeria pertusa</name>
    <dbReference type="NCBI Taxonomy" id="390896"/>
    <lineage>
        <taxon>Eukaryota</taxon>
        <taxon>Fungi</taxon>
        <taxon>Dikarya</taxon>
        <taxon>Ascomycota</taxon>
        <taxon>Pezizomycotina</taxon>
        <taxon>Dothideomycetes</taxon>
        <taxon>Pleosporomycetidae</taxon>
        <taxon>Pleosporales</taxon>
        <taxon>Massarineae</taxon>
        <taxon>Trematosphaeriaceae</taxon>
        <taxon>Trematosphaeria</taxon>
    </lineage>
</organism>
<dbReference type="AlphaFoldDB" id="A0A6A6HRR0"/>
<dbReference type="GeneID" id="54573851"/>
<dbReference type="OrthoDB" id="4094614at2759"/>
<keyword evidence="1" id="KW-0732">Signal</keyword>
<evidence type="ECO:0000313" key="2">
    <source>
        <dbReference type="EMBL" id="KAF2240844.1"/>
    </source>
</evidence>
<accession>A0A6A6HRR0</accession>
<gene>
    <name evidence="2" type="ORF">BU26DRAFT_192681</name>
</gene>
<dbReference type="RefSeq" id="XP_033675848.1">
    <property type="nucleotide sequence ID" value="XM_033820521.1"/>
</dbReference>
<protein>
    <submittedName>
        <fullName evidence="2">Uncharacterized protein</fullName>
    </submittedName>
</protein>
<reference evidence="2" key="1">
    <citation type="journal article" date="2020" name="Stud. Mycol.">
        <title>101 Dothideomycetes genomes: a test case for predicting lifestyles and emergence of pathogens.</title>
        <authorList>
            <person name="Haridas S."/>
            <person name="Albert R."/>
            <person name="Binder M."/>
            <person name="Bloem J."/>
            <person name="Labutti K."/>
            <person name="Salamov A."/>
            <person name="Andreopoulos B."/>
            <person name="Baker S."/>
            <person name="Barry K."/>
            <person name="Bills G."/>
            <person name="Bluhm B."/>
            <person name="Cannon C."/>
            <person name="Castanera R."/>
            <person name="Culley D."/>
            <person name="Daum C."/>
            <person name="Ezra D."/>
            <person name="Gonzalez J."/>
            <person name="Henrissat B."/>
            <person name="Kuo A."/>
            <person name="Liang C."/>
            <person name="Lipzen A."/>
            <person name="Lutzoni F."/>
            <person name="Magnuson J."/>
            <person name="Mondo S."/>
            <person name="Nolan M."/>
            <person name="Ohm R."/>
            <person name="Pangilinan J."/>
            <person name="Park H.-J."/>
            <person name="Ramirez L."/>
            <person name="Alfaro M."/>
            <person name="Sun H."/>
            <person name="Tritt A."/>
            <person name="Yoshinaga Y."/>
            <person name="Zwiers L.-H."/>
            <person name="Turgeon B."/>
            <person name="Goodwin S."/>
            <person name="Spatafora J."/>
            <person name="Crous P."/>
            <person name="Grigoriev I."/>
        </authorList>
    </citation>
    <scope>NUCLEOTIDE SEQUENCE</scope>
    <source>
        <strain evidence="2">CBS 122368</strain>
    </source>
</reference>
<sequence length="105" mass="10573">MRSFAAIAGFVAAANAWAYNYTAPPTESTTLTITNCPCTISKPVYTPPYYPPGNSSAPYVPAPTGTGVPTSVYPTSTPTPSEFPGAAGKAGLSLLAVAGALAAFL</sequence>
<keyword evidence="3" id="KW-1185">Reference proteome</keyword>
<dbReference type="EMBL" id="ML987215">
    <property type="protein sequence ID" value="KAF2240844.1"/>
    <property type="molecule type" value="Genomic_DNA"/>
</dbReference>